<dbReference type="InterPro" id="IPR026592">
    <property type="entry name" value="BamE"/>
</dbReference>
<keyword evidence="2" id="KW-0472">Membrane</keyword>
<evidence type="ECO:0000256" key="2">
    <source>
        <dbReference type="ARBA" id="ARBA00023136"/>
    </source>
</evidence>
<keyword evidence="3" id="KW-0998">Cell outer membrane</keyword>
<sequence>MKSSTIIILLIFILFSTACIYKTPVQQGNVLVQTDIDQIKPGMSKRQVAIILGTPAIADPFNQNRWDYVNTFKLKGKIDKIKRLTLYFSDDKLTKTEGNYFPDATPDSD</sequence>
<dbReference type="HAMAP" id="MF_00925">
    <property type="entry name" value="OM_assembly_BamE"/>
    <property type="match status" value="1"/>
</dbReference>
<dbReference type="GO" id="GO:0051205">
    <property type="term" value="P:protein insertion into membrane"/>
    <property type="evidence" value="ECO:0007669"/>
    <property type="project" value="TreeGrafter"/>
</dbReference>
<evidence type="ECO:0000256" key="1">
    <source>
        <dbReference type="ARBA" id="ARBA00022729"/>
    </source>
</evidence>
<evidence type="ECO:0000313" key="5">
    <source>
        <dbReference type="EMBL" id="VAW39476.1"/>
    </source>
</evidence>
<dbReference type="PANTHER" id="PTHR37482">
    <property type="entry name" value="OUTER MEMBRANE PROTEIN ASSEMBLY FACTOR BAME"/>
    <property type="match status" value="1"/>
</dbReference>
<keyword evidence="1" id="KW-0732">Signal</keyword>
<evidence type="ECO:0000256" key="3">
    <source>
        <dbReference type="ARBA" id="ARBA00023237"/>
    </source>
</evidence>
<protein>
    <recommendedName>
        <fullName evidence="4">Outer membrane protein assembly factor BamE domain-containing protein</fullName>
    </recommendedName>
</protein>
<dbReference type="GO" id="GO:0043165">
    <property type="term" value="P:Gram-negative-bacterium-type cell outer membrane assembly"/>
    <property type="evidence" value="ECO:0007669"/>
    <property type="project" value="TreeGrafter"/>
</dbReference>
<dbReference type="Pfam" id="PF04355">
    <property type="entry name" value="BamE"/>
    <property type="match status" value="1"/>
</dbReference>
<dbReference type="EMBL" id="UOEW01000231">
    <property type="protein sequence ID" value="VAW39476.1"/>
    <property type="molecule type" value="Genomic_DNA"/>
</dbReference>
<accession>A0A3B0W4D1</accession>
<feature type="domain" description="Outer membrane protein assembly factor BamE" evidence="4">
    <location>
        <begin position="28"/>
        <end position="97"/>
    </location>
</feature>
<dbReference type="PROSITE" id="PS51257">
    <property type="entry name" value="PROKAR_LIPOPROTEIN"/>
    <property type="match status" value="1"/>
</dbReference>
<organism evidence="5">
    <name type="scientific">hydrothermal vent metagenome</name>
    <dbReference type="NCBI Taxonomy" id="652676"/>
    <lineage>
        <taxon>unclassified sequences</taxon>
        <taxon>metagenomes</taxon>
        <taxon>ecological metagenomes</taxon>
    </lineage>
</organism>
<evidence type="ECO:0000259" key="4">
    <source>
        <dbReference type="Pfam" id="PF04355"/>
    </source>
</evidence>
<name>A0A3B0W4D1_9ZZZZ</name>
<dbReference type="InterPro" id="IPR037873">
    <property type="entry name" value="BamE-like"/>
</dbReference>
<gene>
    <name evidence="5" type="ORF">MNBD_GAMMA01-2318</name>
</gene>
<dbReference type="InterPro" id="IPR007450">
    <property type="entry name" value="BamE_dom"/>
</dbReference>
<dbReference type="Gene3D" id="3.30.1450.10">
    <property type="match status" value="1"/>
</dbReference>
<reference evidence="5" key="1">
    <citation type="submission" date="2018-06" db="EMBL/GenBank/DDBJ databases">
        <authorList>
            <person name="Zhirakovskaya E."/>
        </authorList>
    </citation>
    <scope>NUCLEOTIDE SEQUENCE</scope>
</reference>
<dbReference type="AlphaFoldDB" id="A0A3B0W4D1"/>
<proteinExistence type="inferred from homology"/>
<dbReference type="GO" id="GO:0030674">
    <property type="term" value="F:protein-macromolecule adaptor activity"/>
    <property type="evidence" value="ECO:0007669"/>
    <property type="project" value="TreeGrafter"/>
</dbReference>
<dbReference type="GO" id="GO:1990063">
    <property type="term" value="C:Bam protein complex"/>
    <property type="evidence" value="ECO:0007669"/>
    <property type="project" value="TreeGrafter"/>
</dbReference>
<dbReference type="PANTHER" id="PTHR37482:SF1">
    <property type="entry name" value="OUTER MEMBRANE PROTEIN ASSEMBLY FACTOR BAME"/>
    <property type="match status" value="1"/>
</dbReference>